<sequence>MGVLLLLISACKDLKPHEPIDNDIAKHENILEEFDKLVQSSNRNSLLSLDVLPVENKTGSSHERINQLQLIPQKELKKIKIVNPNDTASEYVIKCVVIQFDSTVKYVSNYMGENARDRSKRDCQDEIRSQIDEIGMDCTLINRTTGNALSKVWSSNFMAVTNKRADNKLYFKFKGSGFDNSQHYTEHDNNITKGLNFLVDVSLIELISKLKGYPYQKISTMVRKSEASIK</sequence>
<name>A0A6S6TSA9_9BACT</name>
<dbReference type="AlphaFoldDB" id="A0A6S6TSA9"/>
<organism evidence="1">
    <name type="scientific">uncultured Sulfurovum sp</name>
    <dbReference type="NCBI Taxonomy" id="269237"/>
    <lineage>
        <taxon>Bacteria</taxon>
        <taxon>Pseudomonadati</taxon>
        <taxon>Campylobacterota</taxon>
        <taxon>Epsilonproteobacteria</taxon>
        <taxon>Campylobacterales</taxon>
        <taxon>Sulfurovaceae</taxon>
        <taxon>Sulfurovum</taxon>
        <taxon>environmental samples</taxon>
    </lineage>
</organism>
<gene>
    <name evidence="1" type="ORF">HELGO_WM25704</name>
</gene>
<dbReference type="EMBL" id="CACVAX010000054">
    <property type="protein sequence ID" value="CAA6819520.1"/>
    <property type="molecule type" value="Genomic_DNA"/>
</dbReference>
<proteinExistence type="predicted"/>
<reference evidence="1" key="1">
    <citation type="submission" date="2020-01" db="EMBL/GenBank/DDBJ databases">
        <authorList>
            <person name="Meier V. D."/>
            <person name="Meier V D."/>
        </authorList>
    </citation>
    <scope>NUCLEOTIDE SEQUENCE</scope>
    <source>
        <strain evidence="1">HLG_WM_MAG_04</strain>
    </source>
</reference>
<accession>A0A6S6TSA9</accession>
<protein>
    <submittedName>
        <fullName evidence="1">Uncharacterized protein</fullName>
    </submittedName>
</protein>
<evidence type="ECO:0000313" key="1">
    <source>
        <dbReference type="EMBL" id="CAA6819520.1"/>
    </source>
</evidence>